<feature type="domain" description="Acyl-ACP thioesterase N-terminal hotdog" evidence="8">
    <location>
        <begin position="3"/>
        <end position="128"/>
    </location>
</feature>
<dbReference type="Pfam" id="PF01643">
    <property type="entry name" value="Acyl-ACP_TE"/>
    <property type="match status" value="1"/>
</dbReference>
<comment type="similarity">
    <text evidence="1">Belongs to the acyl-ACP thioesterase family.</text>
</comment>
<dbReference type="GO" id="GO:0016297">
    <property type="term" value="F:fatty acyl-[ACP] hydrolase activity"/>
    <property type="evidence" value="ECO:0007669"/>
    <property type="project" value="InterPro"/>
</dbReference>
<evidence type="ECO:0000256" key="3">
    <source>
        <dbReference type="ARBA" id="ARBA00022801"/>
    </source>
</evidence>
<keyword evidence="6" id="KW-0443">Lipid metabolism</keyword>
<evidence type="ECO:0000256" key="5">
    <source>
        <dbReference type="ARBA" id="ARBA00022946"/>
    </source>
</evidence>
<evidence type="ECO:0000259" key="9">
    <source>
        <dbReference type="Pfam" id="PF20791"/>
    </source>
</evidence>
<reference evidence="10" key="2">
    <citation type="journal article" date="2021" name="PeerJ">
        <title>Extensive microbial diversity within the chicken gut microbiome revealed by metagenomics and culture.</title>
        <authorList>
            <person name="Gilroy R."/>
            <person name="Ravi A."/>
            <person name="Getino M."/>
            <person name="Pursley I."/>
            <person name="Horton D.L."/>
            <person name="Alikhan N.F."/>
            <person name="Baker D."/>
            <person name="Gharbi K."/>
            <person name="Hall N."/>
            <person name="Watson M."/>
            <person name="Adriaenssens E.M."/>
            <person name="Foster-Nyarko E."/>
            <person name="Jarju S."/>
            <person name="Secka A."/>
            <person name="Antonio M."/>
            <person name="Oren A."/>
            <person name="Chaudhuri R.R."/>
            <person name="La Ragione R."/>
            <person name="Hildebrand F."/>
            <person name="Pallen M.J."/>
        </authorList>
    </citation>
    <scope>NUCLEOTIDE SEQUENCE</scope>
    <source>
        <strain evidence="10">CHK123-3438</strain>
    </source>
</reference>
<dbReference type="PANTHER" id="PTHR31727:SF6">
    <property type="entry name" value="OLEOYL-ACYL CARRIER PROTEIN THIOESTERASE 1, CHLOROPLASTIC"/>
    <property type="match status" value="1"/>
</dbReference>
<dbReference type="Proteomes" id="UP000886860">
    <property type="component" value="Unassembled WGS sequence"/>
</dbReference>
<organism evidence="10 11">
    <name type="scientific">Candidatus Caccovicinus merdipullorum</name>
    <dbReference type="NCBI Taxonomy" id="2840724"/>
    <lineage>
        <taxon>Bacteria</taxon>
        <taxon>Bacillati</taxon>
        <taxon>Bacillota</taxon>
        <taxon>Clostridia</taxon>
        <taxon>Eubacteriales</taxon>
        <taxon>Candidatus Caccovicinus</taxon>
    </lineage>
</organism>
<dbReference type="AlphaFoldDB" id="A0A9D1GM99"/>
<keyword evidence="5" id="KW-0809">Transit peptide</keyword>
<evidence type="ECO:0000313" key="10">
    <source>
        <dbReference type="EMBL" id="HIT42914.1"/>
    </source>
</evidence>
<protein>
    <submittedName>
        <fullName evidence="10">Acyl-[acyl-carrier-protein] thioesterase</fullName>
    </submittedName>
</protein>
<feature type="domain" description="Acyl-ACP thioesterase-like C-terminal" evidence="9">
    <location>
        <begin position="159"/>
        <end position="220"/>
    </location>
</feature>
<dbReference type="GO" id="GO:0000036">
    <property type="term" value="F:acyl carrier activity"/>
    <property type="evidence" value="ECO:0007669"/>
    <property type="project" value="TreeGrafter"/>
</dbReference>
<accession>A0A9D1GM99</accession>
<dbReference type="SUPFAM" id="SSF54637">
    <property type="entry name" value="Thioesterase/thiol ester dehydrase-isomerase"/>
    <property type="match status" value="2"/>
</dbReference>
<dbReference type="CDD" id="cd00586">
    <property type="entry name" value="4HBT"/>
    <property type="match status" value="1"/>
</dbReference>
<dbReference type="PANTHER" id="PTHR31727">
    <property type="entry name" value="OLEOYL-ACYL CARRIER PROTEIN THIOESTERASE 1, CHLOROPLASTIC"/>
    <property type="match status" value="1"/>
</dbReference>
<keyword evidence="4" id="KW-0276">Fatty acid metabolism</keyword>
<evidence type="ECO:0000256" key="2">
    <source>
        <dbReference type="ARBA" id="ARBA00022516"/>
    </source>
</evidence>
<sequence>MYQFESRIRYSETGEDGCLTLTGMINYLQDCSIFQSEDMGVGVNYLDEVCKAWMLSAWRIRIMRYPRQGERVAIGTWHYGQKGIYGYRNFIMEDAGGKRLAEADSRWFLLDLRTGLPSRVRAEDIAPYGTPSERLPMEAAGRVMVPPDYVEGRPVTIARHQIDTNHHVNNAQYVEIAREAAGINGAVRQLHVDYKKAAVLGDVLYPGISRQGRETTVVLHNDRKEVCAAIWMEQMEDETISEGEE</sequence>
<keyword evidence="2" id="KW-0444">Lipid biosynthesis</keyword>
<dbReference type="Gene3D" id="3.10.129.10">
    <property type="entry name" value="Hotdog Thioesterase"/>
    <property type="match status" value="1"/>
</dbReference>
<reference evidence="10" key="1">
    <citation type="submission" date="2020-10" db="EMBL/GenBank/DDBJ databases">
        <authorList>
            <person name="Gilroy R."/>
        </authorList>
    </citation>
    <scope>NUCLEOTIDE SEQUENCE</scope>
    <source>
        <strain evidence="10">CHK123-3438</strain>
    </source>
</reference>
<dbReference type="EMBL" id="DVKS01000208">
    <property type="protein sequence ID" value="HIT42914.1"/>
    <property type="molecule type" value="Genomic_DNA"/>
</dbReference>
<evidence type="ECO:0000259" key="8">
    <source>
        <dbReference type="Pfam" id="PF01643"/>
    </source>
</evidence>
<dbReference type="InterPro" id="IPR045023">
    <property type="entry name" value="FATA/B"/>
</dbReference>
<evidence type="ECO:0000313" key="11">
    <source>
        <dbReference type="Proteomes" id="UP000886860"/>
    </source>
</evidence>
<dbReference type="InterPro" id="IPR049427">
    <property type="entry name" value="Acyl-ACP_TE_C"/>
</dbReference>
<dbReference type="InterPro" id="IPR029069">
    <property type="entry name" value="HotDog_dom_sf"/>
</dbReference>
<evidence type="ECO:0000256" key="6">
    <source>
        <dbReference type="ARBA" id="ARBA00023098"/>
    </source>
</evidence>
<evidence type="ECO:0000256" key="4">
    <source>
        <dbReference type="ARBA" id="ARBA00022832"/>
    </source>
</evidence>
<evidence type="ECO:0000256" key="1">
    <source>
        <dbReference type="ARBA" id="ARBA00006500"/>
    </source>
</evidence>
<keyword evidence="3" id="KW-0378">Hydrolase</keyword>
<comment type="caution">
    <text evidence="10">The sequence shown here is derived from an EMBL/GenBank/DDBJ whole genome shotgun (WGS) entry which is preliminary data.</text>
</comment>
<gene>
    <name evidence="10" type="ORF">IAB60_12610</name>
</gene>
<proteinExistence type="inferred from homology"/>
<name>A0A9D1GM99_9FIRM</name>
<keyword evidence="7" id="KW-0275">Fatty acid biosynthesis</keyword>
<dbReference type="Pfam" id="PF20791">
    <property type="entry name" value="Acyl-ACP_TE_C"/>
    <property type="match status" value="1"/>
</dbReference>
<evidence type="ECO:0000256" key="7">
    <source>
        <dbReference type="ARBA" id="ARBA00023160"/>
    </source>
</evidence>
<dbReference type="InterPro" id="IPR002864">
    <property type="entry name" value="Acyl-ACP_thioesterase_NHD"/>
</dbReference>